<keyword evidence="3" id="KW-0472">Membrane</keyword>
<feature type="transmembrane region" description="Helical" evidence="3">
    <location>
        <begin position="244"/>
        <end position="263"/>
    </location>
</feature>
<organism evidence="5 6">
    <name type="scientific">Letharia columbiana</name>
    <dbReference type="NCBI Taxonomy" id="112416"/>
    <lineage>
        <taxon>Eukaryota</taxon>
        <taxon>Fungi</taxon>
        <taxon>Dikarya</taxon>
        <taxon>Ascomycota</taxon>
        <taxon>Pezizomycotina</taxon>
        <taxon>Lecanoromycetes</taxon>
        <taxon>OSLEUM clade</taxon>
        <taxon>Lecanoromycetidae</taxon>
        <taxon>Lecanorales</taxon>
        <taxon>Lecanorineae</taxon>
        <taxon>Parmeliaceae</taxon>
        <taxon>Letharia</taxon>
    </lineage>
</organism>
<comment type="subcellular location">
    <subcellularLocation>
        <location evidence="1">Membrane</location>
        <topology evidence="1">Multi-pass membrane protein</topology>
    </subcellularLocation>
</comment>
<dbReference type="OrthoDB" id="6509908at2759"/>
<dbReference type="AlphaFoldDB" id="A0A8H6G4X2"/>
<dbReference type="Pfam" id="PF07690">
    <property type="entry name" value="MFS_1"/>
    <property type="match status" value="1"/>
</dbReference>
<evidence type="ECO:0000313" key="5">
    <source>
        <dbReference type="EMBL" id="KAF6240567.1"/>
    </source>
</evidence>
<keyword evidence="3" id="KW-0812">Transmembrane</keyword>
<evidence type="ECO:0000259" key="4">
    <source>
        <dbReference type="PROSITE" id="PS50850"/>
    </source>
</evidence>
<feature type="transmembrane region" description="Helical" evidence="3">
    <location>
        <begin position="47"/>
        <end position="66"/>
    </location>
</feature>
<feature type="transmembrane region" description="Helical" evidence="3">
    <location>
        <begin position="133"/>
        <end position="153"/>
    </location>
</feature>
<reference evidence="5 6" key="1">
    <citation type="journal article" date="2020" name="Genomics">
        <title>Complete, high-quality genomes from long-read metagenomic sequencing of two wolf lichen thalli reveals enigmatic genome architecture.</title>
        <authorList>
            <person name="McKenzie S.K."/>
            <person name="Walston R.F."/>
            <person name="Allen J.L."/>
        </authorList>
    </citation>
    <scope>NUCLEOTIDE SEQUENCE [LARGE SCALE GENOMIC DNA]</scope>
    <source>
        <strain evidence="5">WasteWater2</strain>
    </source>
</reference>
<evidence type="ECO:0000256" key="1">
    <source>
        <dbReference type="ARBA" id="ARBA00004141"/>
    </source>
</evidence>
<name>A0A8H6G4X2_9LECA</name>
<feature type="transmembrane region" description="Helical" evidence="3">
    <location>
        <begin position="73"/>
        <end position="92"/>
    </location>
</feature>
<keyword evidence="3" id="KW-1133">Transmembrane helix</keyword>
<comment type="similarity">
    <text evidence="2">Belongs to the major facilitator superfamily. Monocarboxylate porter (TC 2.A.1.13) family.</text>
</comment>
<dbReference type="InterPro" id="IPR020846">
    <property type="entry name" value="MFS_dom"/>
</dbReference>
<dbReference type="GeneID" id="59282912"/>
<dbReference type="RefSeq" id="XP_037169826.1">
    <property type="nucleotide sequence ID" value="XM_037303179.1"/>
</dbReference>
<comment type="caution">
    <text evidence="5">The sequence shown here is derived from an EMBL/GenBank/DDBJ whole genome shotgun (WGS) entry which is preliminary data.</text>
</comment>
<feature type="transmembrane region" description="Helical" evidence="3">
    <location>
        <begin position="363"/>
        <end position="384"/>
    </location>
</feature>
<dbReference type="PANTHER" id="PTHR11360">
    <property type="entry name" value="MONOCARBOXYLATE TRANSPORTER"/>
    <property type="match status" value="1"/>
</dbReference>
<dbReference type="Proteomes" id="UP000578531">
    <property type="component" value="Unassembled WGS sequence"/>
</dbReference>
<dbReference type="InterPro" id="IPR036259">
    <property type="entry name" value="MFS_trans_sf"/>
</dbReference>
<dbReference type="PANTHER" id="PTHR11360:SF234">
    <property type="entry name" value="MFS-TYPE TRANSPORTER DBAD-RELATED"/>
    <property type="match status" value="1"/>
</dbReference>
<evidence type="ECO:0000256" key="3">
    <source>
        <dbReference type="SAM" id="Phobius"/>
    </source>
</evidence>
<dbReference type="SUPFAM" id="SSF103473">
    <property type="entry name" value="MFS general substrate transporter"/>
    <property type="match status" value="1"/>
</dbReference>
<protein>
    <recommendedName>
        <fullName evidence="4">Major facilitator superfamily (MFS) profile domain-containing protein</fullName>
    </recommendedName>
</protein>
<gene>
    <name evidence="5" type="ORF">HO173_001237</name>
</gene>
<feature type="transmembrane region" description="Helical" evidence="3">
    <location>
        <begin position="275"/>
        <end position="293"/>
    </location>
</feature>
<feature type="transmembrane region" description="Helical" evidence="3">
    <location>
        <begin position="7"/>
        <end position="27"/>
    </location>
</feature>
<dbReference type="GO" id="GO:0016020">
    <property type="term" value="C:membrane"/>
    <property type="evidence" value="ECO:0007669"/>
    <property type="project" value="UniProtKB-SubCell"/>
</dbReference>
<feature type="transmembrane region" description="Helical" evidence="3">
    <location>
        <begin position="336"/>
        <end position="357"/>
    </location>
</feature>
<dbReference type="Gene3D" id="1.20.1250.20">
    <property type="entry name" value="MFS general substrate transporter like domains"/>
    <property type="match status" value="2"/>
</dbReference>
<dbReference type="InterPro" id="IPR011701">
    <property type="entry name" value="MFS"/>
</dbReference>
<evidence type="ECO:0000313" key="6">
    <source>
        <dbReference type="Proteomes" id="UP000578531"/>
    </source>
</evidence>
<proteinExistence type="inferred from homology"/>
<feature type="transmembrane region" description="Helical" evidence="3">
    <location>
        <begin position="165"/>
        <end position="187"/>
    </location>
</feature>
<dbReference type="InterPro" id="IPR050327">
    <property type="entry name" value="Proton-linked_MCT"/>
</dbReference>
<accession>A0A8H6G4X2</accession>
<feature type="transmembrane region" description="Helical" evidence="3">
    <location>
        <begin position="299"/>
        <end position="324"/>
    </location>
</feature>
<dbReference type="EMBL" id="JACCJC010000003">
    <property type="protein sequence ID" value="KAF6240567.1"/>
    <property type="molecule type" value="Genomic_DNA"/>
</dbReference>
<feature type="domain" description="Major facilitator superfamily (MFS) profile" evidence="4">
    <location>
        <begin position="1"/>
        <end position="397"/>
    </location>
</feature>
<feature type="transmembrane region" description="Helical" evidence="3">
    <location>
        <begin position="208"/>
        <end position="232"/>
    </location>
</feature>
<dbReference type="GO" id="GO:0022857">
    <property type="term" value="F:transmembrane transporter activity"/>
    <property type="evidence" value="ECO:0007669"/>
    <property type="project" value="InterPro"/>
</dbReference>
<evidence type="ECO:0000256" key="2">
    <source>
        <dbReference type="ARBA" id="ARBA00006727"/>
    </source>
</evidence>
<dbReference type="PROSITE" id="PS50850">
    <property type="entry name" value="MFS"/>
    <property type="match status" value="1"/>
</dbReference>
<sequence length="397" mass="42782">MGGFGAWLQVAAAFVLYFNTWGVINMYGVFQTFYQSNLLEHQSASNISWVGSIQAFLIFLGGAVVGPFFDLGYLRLLLSLGTFSTCFGMMMTSICKTYWQFVLAQGVTVGIGFGCLFLPSVAIVSQYFTTKKAIAFGIVSTGGSIGGVLYPIIFRQLQPQIGFGWTVRTIAFIILVTQLVPLLGMRLRTPSSTKRHDFLDLTAFKSKPYLLFCIATFFGFMGIYVTFFYIQLFALEKTAINANLASYLLPIINAASTIGRLIPNFFADKTGPLNIQVPFAFILAVLCFGWIGIKSTAGSIVFCLLYGFFAGSFVSLPGVTIISLSPNLATIGIQLGMSFLIAGLGLLVGEPIAGAILRGHGGWIGLQVWCGVLLGLSGIFSLAARIAKVGTKWGAKA</sequence>
<feature type="transmembrane region" description="Helical" evidence="3">
    <location>
        <begin position="98"/>
        <end position="121"/>
    </location>
</feature>
<keyword evidence="6" id="KW-1185">Reference proteome</keyword>